<dbReference type="Pfam" id="PF08588">
    <property type="entry name" value="Duc1"/>
    <property type="match status" value="1"/>
</dbReference>
<evidence type="ECO:0000256" key="1">
    <source>
        <dbReference type="SAM" id="Coils"/>
    </source>
</evidence>
<dbReference type="SUPFAM" id="SSF58038">
    <property type="entry name" value="SNARE fusion complex"/>
    <property type="match status" value="1"/>
</dbReference>
<feature type="coiled-coil region" evidence="1">
    <location>
        <begin position="5"/>
        <end position="36"/>
    </location>
</feature>
<dbReference type="AlphaFoldDB" id="A0A7J6TPI0"/>
<organism evidence="4 5">
    <name type="scientific">Perkinsus olseni</name>
    <name type="common">Perkinsus atlanticus</name>
    <dbReference type="NCBI Taxonomy" id="32597"/>
    <lineage>
        <taxon>Eukaryota</taxon>
        <taxon>Sar</taxon>
        <taxon>Alveolata</taxon>
        <taxon>Perkinsozoa</taxon>
        <taxon>Perkinsea</taxon>
        <taxon>Perkinsida</taxon>
        <taxon>Perkinsidae</taxon>
        <taxon>Perkinsus</taxon>
    </lineage>
</organism>
<dbReference type="InterPro" id="IPR013897">
    <property type="entry name" value="Duc1"/>
</dbReference>
<protein>
    <recommendedName>
        <fullName evidence="3">Domain of unknown function at the cortex 1 domain-containing protein</fullName>
    </recommendedName>
</protein>
<dbReference type="Proteomes" id="UP000574390">
    <property type="component" value="Unassembled WGS sequence"/>
</dbReference>
<reference evidence="4 5" key="1">
    <citation type="submission" date="2020-04" db="EMBL/GenBank/DDBJ databases">
        <title>Perkinsus olseni comparative genomics.</title>
        <authorList>
            <person name="Bogema D.R."/>
        </authorList>
    </citation>
    <scope>NUCLEOTIDE SEQUENCE [LARGE SCALE GENOMIC DNA]</scope>
    <source>
        <strain evidence="4">ATCC PRA-205</strain>
    </source>
</reference>
<keyword evidence="1" id="KW-0175">Coiled coil</keyword>
<evidence type="ECO:0000259" key="3">
    <source>
        <dbReference type="Pfam" id="PF08588"/>
    </source>
</evidence>
<feature type="transmembrane region" description="Helical" evidence="2">
    <location>
        <begin position="211"/>
        <end position="229"/>
    </location>
</feature>
<evidence type="ECO:0000256" key="2">
    <source>
        <dbReference type="SAM" id="Phobius"/>
    </source>
</evidence>
<dbReference type="Gene3D" id="1.20.5.110">
    <property type="match status" value="1"/>
</dbReference>
<sequence>MTESANVAEDDADRHLDKLQKAVNKLVGEAASYRASSRAGATKERISEDSLRRLDRQIFRTEEAVEALVLDAIPEDKIGQRRTRLLALRRAIDAARRNLDRKSVLSSRVDDLPHGRTGAYQGTEDPAQVQTSAQAVELGHAIVNQSVDSVSRTLAIANEAEEIGRGTLNEMHKQEGKAEMILEHFDVIESNLKRSRNVMKQIARGAANDRCVQVLCVFIFIAIVVIIVLDTTGGDGENQTDVLGEDRTYLNHIKSATSSADHGLTKELDDIQRYFQAELQQMDEDFKVKVDVQKNENVRLQQCLTTLKTEKTMLHQQIISMQHKVEGIEEEIGSERICQSSTEMTQPVIQDSPRVNDADGIKVDPRGTFDYYGACYDVSSDGKIRESRRLTVNSAEPMPIETEWFKGHIMVMHKPPGPDGTPFRYLDYLGSKRRRWEMRWQGRFKKEVPSDLRFGLEVDNDPPELGFATRTLVRILLKVASRLAEARGSHLYCNYGSQRHSDHGATYFMFPLQSADTVLEHDLDDPTIPAICTNDNLKGTVPIKHKFRTDKVYTFCYYSMYCDFVTWDIRNVFGVSGTCLKSMLGPQPFRIALKDPVRNEYYMNMLLAHRTLTREWAAHFESQDQEELQREHSVASLYSAVSGSESPNASNAHTVSSPVSCTKRSIRSRIWQWVFVPCIASRKRLAEQSSRACQEIVISSLPPPTVSRQPTNKRQRRRQLARLGQRF</sequence>
<evidence type="ECO:0000313" key="5">
    <source>
        <dbReference type="Proteomes" id="UP000574390"/>
    </source>
</evidence>
<comment type="caution">
    <text evidence="4">The sequence shown here is derived from an EMBL/GenBank/DDBJ whole genome shotgun (WGS) entry which is preliminary data.</text>
</comment>
<gene>
    <name evidence="4" type="ORF">FOZ62_002600</name>
</gene>
<dbReference type="EMBL" id="JABANM010005649">
    <property type="protein sequence ID" value="KAF4747244.1"/>
    <property type="molecule type" value="Genomic_DNA"/>
</dbReference>
<keyword evidence="2" id="KW-1133">Transmembrane helix</keyword>
<proteinExistence type="predicted"/>
<feature type="domain" description="Domain of unknown function at the cortex 1" evidence="3">
    <location>
        <begin position="388"/>
        <end position="605"/>
    </location>
</feature>
<accession>A0A7J6TPI0</accession>
<keyword evidence="2" id="KW-0812">Transmembrane</keyword>
<keyword evidence="2" id="KW-0472">Membrane</keyword>
<name>A0A7J6TPI0_PEROL</name>
<evidence type="ECO:0000313" key="4">
    <source>
        <dbReference type="EMBL" id="KAF4747244.1"/>
    </source>
</evidence>